<sequence>MDASHWTVQGLEIFGAKNHPFVCTSCTDDVFRLLDSDFHHNYDAATHGQNADGIDIEFGSGEGNLIKGVRLFNNADDGLDLWMFTSAVTIESTWAYGNGVDRFGDTAWEGNGNGFELGGGRPSPATAHVVRNSAAWDNTANGFTDNSNPGDLVIEGNTSFRNAANGYWFRSSAATLDRNLSVGDLRPFVAGTANRVGVNSWSTTTTSTTTGASVFVSTDPTSATGPRPADGTLPRTTFLTTRTAVLGAPMR</sequence>
<dbReference type="InterPro" id="IPR053868">
    <property type="entry name" value="Pel9A-like_beta_helix"/>
</dbReference>
<comment type="subcellular location">
    <subcellularLocation>
        <location evidence="2">Secreted</location>
    </subcellularLocation>
</comment>
<feature type="region of interest" description="Disordered" evidence="9">
    <location>
        <begin position="212"/>
        <end position="232"/>
    </location>
</feature>
<evidence type="ECO:0000256" key="2">
    <source>
        <dbReference type="ARBA" id="ARBA00004613"/>
    </source>
</evidence>
<evidence type="ECO:0000256" key="4">
    <source>
        <dbReference type="ARBA" id="ARBA00022723"/>
    </source>
</evidence>
<dbReference type="Proteomes" id="UP000239485">
    <property type="component" value="Unassembled WGS sequence"/>
</dbReference>
<dbReference type="EMBL" id="PTJD01000002">
    <property type="protein sequence ID" value="PPK98202.1"/>
    <property type="molecule type" value="Genomic_DNA"/>
</dbReference>
<evidence type="ECO:0000256" key="3">
    <source>
        <dbReference type="ARBA" id="ARBA00022525"/>
    </source>
</evidence>
<dbReference type="PANTHER" id="PTHR40088">
    <property type="entry name" value="PECTATE LYASE (EUROFUNG)"/>
    <property type="match status" value="1"/>
</dbReference>
<keyword evidence="6" id="KW-0106">Calcium</keyword>
<keyword evidence="3" id="KW-0964">Secreted</keyword>
<accession>A0A2S6IV97</accession>
<dbReference type="Pfam" id="PF22842">
    <property type="entry name" value="Pel9A-like_beta_helix"/>
    <property type="match status" value="1"/>
</dbReference>
<dbReference type="InterPro" id="IPR052052">
    <property type="entry name" value="Polysaccharide_Lyase_9"/>
</dbReference>
<comment type="similarity">
    <text evidence="8">Belongs to the polysaccharide lyase 9 family.</text>
</comment>
<evidence type="ECO:0000256" key="1">
    <source>
        <dbReference type="ARBA" id="ARBA00001913"/>
    </source>
</evidence>
<evidence type="ECO:0000256" key="6">
    <source>
        <dbReference type="ARBA" id="ARBA00022837"/>
    </source>
</evidence>
<proteinExistence type="inferred from homology"/>
<dbReference type="InterPro" id="IPR012334">
    <property type="entry name" value="Pectin_lyas_fold"/>
</dbReference>
<feature type="compositionally biased region" description="Polar residues" evidence="9">
    <location>
        <begin position="212"/>
        <end position="224"/>
    </location>
</feature>
<organism evidence="11 12">
    <name type="scientific">Kineococcus xinjiangensis</name>
    <dbReference type="NCBI Taxonomy" id="512762"/>
    <lineage>
        <taxon>Bacteria</taxon>
        <taxon>Bacillati</taxon>
        <taxon>Actinomycetota</taxon>
        <taxon>Actinomycetes</taxon>
        <taxon>Kineosporiales</taxon>
        <taxon>Kineosporiaceae</taxon>
        <taxon>Kineococcus</taxon>
    </lineage>
</organism>
<dbReference type="Gene3D" id="2.160.20.10">
    <property type="entry name" value="Single-stranded right-handed beta-helix, Pectin lyase-like"/>
    <property type="match status" value="1"/>
</dbReference>
<keyword evidence="7" id="KW-0456">Lyase</keyword>
<name>A0A2S6IV97_9ACTN</name>
<dbReference type="AlphaFoldDB" id="A0A2S6IV97"/>
<keyword evidence="5" id="KW-0732">Signal</keyword>
<evidence type="ECO:0000313" key="12">
    <source>
        <dbReference type="Proteomes" id="UP000239485"/>
    </source>
</evidence>
<protein>
    <recommendedName>
        <fullName evidence="10">Pel9A-like right handed beta-helix region domain-containing protein</fullName>
    </recommendedName>
</protein>
<feature type="domain" description="Pel9A-like right handed beta-helix region" evidence="10">
    <location>
        <begin position="33"/>
        <end position="165"/>
    </location>
</feature>
<evidence type="ECO:0000256" key="7">
    <source>
        <dbReference type="ARBA" id="ARBA00023239"/>
    </source>
</evidence>
<reference evidence="11 12" key="1">
    <citation type="submission" date="2018-02" db="EMBL/GenBank/DDBJ databases">
        <title>Genomic Encyclopedia of Archaeal and Bacterial Type Strains, Phase II (KMG-II): from individual species to whole genera.</title>
        <authorList>
            <person name="Goeker M."/>
        </authorList>
    </citation>
    <scope>NUCLEOTIDE SEQUENCE [LARGE SCALE GENOMIC DNA]</scope>
    <source>
        <strain evidence="11 12">DSM 22857</strain>
    </source>
</reference>
<evidence type="ECO:0000256" key="9">
    <source>
        <dbReference type="SAM" id="MobiDB-lite"/>
    </source>
</evidence>
<gene>
    <name evidence="11" type="ORF">CLV92_102355</name>
</gene>
<evidence type="ECO:0000256" key="8">
    <source>
        <dbReference type="ARBA" id="ARBA00038263"/>
    </source>
</evidence>
<dbReference type="PANTHER" id="PTHR40088:SF1">
    <property type="entry name" value="PECTATE LYASE PEL9"/>
    <property type="match status" value="1"/>
</dbReference>
<dbReference type="InterPro" id="IPR011050">
    <property type="entry name" value="Pectin_lyase_fold/virulence"/>
</dbReference>
<dbReference type="GO" id="GO:0005576">
    <property type="term" value="C:extracellular region"/>
    <property type="evidence" value="ECO:0007669"/>
    <property type="project" value="UniProtKB-SubCell"/>
</dbReference>
<evidence type="ECO:0000256" key="5">
    <source>
        <dbReference type="ARBA" id="ARBA00022729"/>
    </source>
</evidence>
<keyword evidence="4" id="KW-0479">Metal-binding</keyword>
<dbReference type="GO" id="GO:0016837">
    <property type="term" value="F:carbon-oxygen lyase activity, acting on polysaccharides"/>
    <property type="evidence" value="ECO:0007669"/>
    <property type="project" value="TreeGrafter"/>
</dbReference>
<comment type="caution">
    <text evidence="11">The sequence shown here is derived from an EMBL/GenBank/DDBJ whole genome shotgun (WGS) entry which is preliminary data.</text>
</comment>
<evidence type="ECO:0000259" key="10">
    <source>
        <dbReference type="Pfam" id="PF22842"/>
    </source>
</evidence>
<dbReference type="SUPFAM" id="SSF51126">
    <property type="entry name" value="Pectin lyase-like"/>
    <property type="match status" value="1"/>
</dbReference>
<keyword evidence="12" id="KW-1185">Reference proteome</keyword>
<evidence type="ECO:0000313" key="11">
    <source>
        <dbReference type="EMBL" id="PPK98202.1"/>
    </source>
</evidence>
<comment type="cofactor">
    <cofactor evidence="1">
        <name>Ca(2+)</name>
        <dbReference type="ChEBI" id="CHEBI:29108"/>
    </cofactor>
</comment>
<dbReference type="GO" id="GO:0046872">
    <property type="term" value="F:metal ion binding"/>
    <property type="evidence" value="ECO:0007669"/>
    <property type="project" value="UniProtKB-KW"/>
</dbReference>